<dbReference type="EC" id="2.7.1.148" evidence="2 9"/>
<evidence type="ECO:0000256" key="4">
    <source>
        <dbReference type="ARBA" id="ARBA00022679"/>
    </source>
</evidence>
<sequence>MTSVLESPAPVTVRAPAKVNLELFVGPLRDDGFHALSTVYQAVGLHDDVTAALADDWGCSVRGRDADKVPTDESNLALRAALALSEHTGGQEPVHLSIHKEIPVAGGMAGGSADAAAALVACDALWGTALPREELEEIAAGIGSDVPFLLHGGTAVGSGRGEVVTAVLAKGTYHWVVVPSAASGLSTPLVYSAFDQRTAGTRLDDPHPSAALMSALRAGDPSALAPVLDNDLQADAIALQPGIGEVIEAAMGFGALAAIVSGSGPTVAILTESAEGAIDVAVALTASGVADDVLRATGPVQGAHVLPTVRTS</sequence>
<dbReference type="Proteomes" id="UP000593998">
    <property type="component" value="Chromosome"/>
</dbReference>
<evidence type="ECO:0000256" key="1">
    <source>
        <dbReference type="ARBA" id="ARBA00009684"/>
    </source>
</evidence>
<feature type="active site" evidence="9">
    <location>
        <position position="145"/>
    </location>
</feature>
<evidence type="ECO:0000259" key="11">
    <source>
        <dbReference type="Pfam" id="PF08544"/>
    </source>
</evidence>
<dbReference type="Gene3D" id="3.30.230.10">
    <property type="match status" value="1"/>
</dbReference>
<keyword evidence="5 9" id="KW-0547">Nucleotide-binding</keyword>
<dbReference type="EMBL" id="CP062789">
    <property type="protein sequence ID" value="QOK22162.1"/>
    <property type="molecule type" value="Genomic_DNA"/>
</dbReference>
<dbReference type="Pfam" id="PF08544">
    <property type="entry name" value="GHMP_kinases_C"/>
    <property type="match status" value="1"/>
</dbReference>
<dbReference type="EMBL" id="CP013290">
    <property type="protein sequence ID" value="APH02223.1"/>
    <property type="molecule type" value="Genomic_DNA"/>
</dbReference>
<organism evidence="12 14">
    <name type="scientific">Janibacter indicus</name>
    <dbReference type="NCBI Taxonomy" id="857417"/>
    <lineage>
        <taxon>Bacteria</taxon>
        <taxon>Bacillati</taxon>
        <taxon>Actinomycetota</taxon>
        <taxon>Actinomycetes</taxon>
        <taxon>Micrococcales</taxon>
        <taxon>Intrasporangiaceae</taxon>
        <taxon>Janibacter</taxon>
    </lineage>
</organism>
<gene>
    <name evidence="9" type="primary">ispE</name>
    <name evidence="12" type="ORF">ASJ30_12360</name>
    <name evidence="13" type="ORF">IGS73_13815</name>
</gene>
<dbReference type="Pfam" id="PF00288">
    <property type="entry name" value="GHMP_kinases_N"/>
    <property type="match status" value="1"/>
</dbReference>
<evidence type="ECO:0000256" key="2">
    <source>
        <dbReference type="ARBA" id="ARBA00012052"/>
    </source>
</evidence>
<evidence type="ECO:0000256" key="9">
    <source>
        <dbReference type="HAMAP-Rule" id="MF_00061"/>
    </source>
</evidence>
<feature type="domain" description="GHMP kinase N-terminal" evidence="10">
    <location>
        <begin position="75"/>
        <end position="153"/>
    </location>
</feature>
<dbReference type="PANTHER" id="PTHR43527:SF2">
    <property type="entry name" value="4-DIPHOSPHOCYTIDYL-2-C-METHYL-D-ERYTHRITOL KINASE, CHLOROPLASTIC"/>
    <property type="match status" value="1"/>
</dbReference>
<evidence type="ECO:0000313" key="13">
    <source>
        <dbReference type="EMBL" id="QOK22162.1"/>
    </source>
</evidence>
<dbReference type="GO" id="GO:0016114">
    <property type="term" value="P:terpenoid biosynthetic process"/>
    <property type="evidence" value="ECO:0007669"/>
    <property type="project" value="UniProtKB-UniRule"/>
</dbReference>
<dbReference type="InterPro" id="IPR006204">
    <property type="entry name" value="GHMP_kinase_N_dom"/>
</dbReference>
<evidence type="ECO:0000256" key="7">
    <source>
        <dbReference type="ARBA" id="ARBA00022840"/>
    </source>
</evidence>
<reference evidence="12 14" key="1">
    <citation type="submission" date="2015-11" db="EMBL/GenBank/DDBJ databases">
        <authorList>
            <person name="Zhang Y."/>
            <person name="Guo Z."/>
        </authorList>
    </citation>
    <scope>NUCLEOTIDE SEQUENCE [LARGE SCALE GENOMIC DNA]</scope>
    <source>
        <strain evidence="12 14">YFY001</strain>
    </source>
</reference>
<dbReference type="GO" id="GO:0005524">
    <property type="term" value="F:ATP binding"/>
    <property type="evidence" value="ECO:0007669"/>
    <property type="project" value="UniProtKB-UniRule"/>
</dbReference>
<feature type="domain" description="GHMP kinase C-terminal" evidence="11">
    <location>
        <begin position="212"/>
        <end position="288"/>
    </location>
</feature>
<comment type="similarity">
    <text evidence="1 9">Belongs to the GHMP kinase family. IspE subfamily.</text>
</comment>
<accession>A0A1L3MIJ9</accession>
<dbReference type="PIRSF" id="PIRSF010376">
    <property type="entry name" value="IspE"/>
    <property type="match status" value="1"/>
</dbReference>
<evidence type="ECO:0000313" key="14">
    <source>
        <dbReference type="Proteomes" id="UP000182938"/>
    </source>
</evidence>
<dbReference type="InterPro" id="IPR020568">
    <property type="entry name" value="Ribosomal_Su5_D2-typ_SF"/>
</dbReference>
<dbReference type="SUPFAM" id="SSF55060">
    <property type="entry name" value="GHMP Kinase, C-terminal domain"/>
    <property type="match status" value="1"/>
</dbReference>
<dbReference type="PANTHER" id="PTHR43527">
    <property type="entry name" value="4-DIPHOSPHOCYTIDYL-2-C-METHYL-D-ERYTHRITOL KINASE, CHLOROPLASTIC"/>
    <property type="match status" value="1"/>
</dbReference>
<dbReference type="GO" id="GO:0019288">
    <property type="term" value="P:isopentenyl diphosphate biosynthetic process, methylerythritol 4-phosphate pathway"/>
    <property type="evidence" value="ECO:0007669"/>
    <property type="project" value="UniProtKB-UniRule"/>
</dbReference>
<comment type="pathway">
    <text evidence="9">Isoprenoid biosynthesis; isopentenyl diphosphate biosynthesis via DXP pathway; isopentenyl diphosphate from 1-deoxy-D-xylulose 5-phosphate: step 3/6.</text>
</comment>
<dbReference type="Proteomes" id="UP000182938">
    <property type="component" value="Chromosome"/>
</dbReference>
<evidence type="ECO:0000256" key="6">
    <source>
        <dbReference type="ARBA" id="ARBA00022777"/>
    </source>
</evidence>
<comment type="function">
    <text evidence="9">Catalyzes the phosphorylation of the position 2 hydroxy group of 4-diphosphocytidyl-2C-methyl-D-erythritol.</text>
</comment>
<evidence type="ECO:0000256" key="3">
    <source>
        <dbReference type="ARBA" id="ARBA00017473"/>
    </source>
</evidence>
<dbReference type="HAMAP" id="MF_00061">
    <property type="entry name" value="IspE"/>
    <property type="match status" value="1"/>
</dbReference>
<evidence type="ECO:0000313" key="12">
    <source>
        <dbReference type="EMBL" id="APH02223.1"/>
    </source>
</evidence>
<dbReference type="InterPro" id="IPR014721">
    <property type="entry name" value="Ribsml_uS5_D2-typ_fold_subgr"/>
</dbReference>
<keyword evidence="6 9" id="KW-0418">Kinase</keyword>
<proteinExistence type="inferred from homology"/>
<evidence type="ECO:0000313" key="15">
    <source>
        <dbReference type="Proteomes" id="UP000593998"/>
    </source>
</evidence>
<dbReference type="InterPro" id="IPR013750">
    <property type="entry name" value="GHMP_kinase_C_dom"/>
</dbReference>
<evidence type="ECO:0000256" key="5">
    <source>
        <dbReference type="ARBA" id="ARBA00022741"/>
    </source>
</evidence>
<keyword evidence="7 9" id="KW-0067">ATP-binding</keyword>
<feature type="active site" evidence="9">
    <location>
        <position position="18"/>
    </location>
</feature>
<dbReference type="InterPro" id="IPR036554">
    <property type="entry name" value="GHMP_kinase_C_sf"/>
</dbReference>
<name>A0A1L3MIJ9_9MICO</name>
<reference evidence="13 15" key="2">
    <citation type="submission" date="2020-10" db="EMBL/GenBank/DDBJ databases">
        <title>Janibacter indicus TT2 genome sequence.</title>
        <authorList>
            <person name="Lee K."/>
            <person name="Ganzorig M."/>
        </authorList>
    </citation>
    <scope>NUCLEOTIDE SEQUENCE [LARGE SCALE GENOMIC DNA]</scope>
    <source>
        <strain evidence="13 15">TT2</strain>
    </source>
</reference>
<comment type="catalytic activity">
    <reaction evidence="9">
        <text>4-CDP-2-C-methyl-D-erythritol + ATP = 4-CDP-2-C-methyl-D-erythritol 2-phosphate + ADP + H(+)</text>
        <dbReference type="Rhea" id="RHEA:18437"/>
        <dbReference type="ChEBI" id="CHEBI:15378"/>
        <dbReference type="ChEBI" id="CHEBI:30616"/>
        <dbReference type="ChEBI" id="CHEBI:57823"/>
        <dbReference type="ChEBI" id="CHEBI:57919"/>
        <dbReference type="ChEBI" id="CHEBI:456216"/>
        <dbReference type="EC" id="2.7.1.148"/>
    </reaction>
</comment>
<keyword evidence="4 9" id="KW-0808">Transferase</keyword>
<dbReference type="NCBIfam" id="TIGR00154">
    <property type="entry name" value="ispE"/>
    <property type="match status" value="1"/>
</dbReference>
<dbReference type="UniPathway" id="UPA00056">
    <property type="reaction ID" value="UER00094"/>
</dbReference>
<keyword evidence="14" id="KW-1185">Reference proteome</keyword>
<protein>
    <recommendedName>
        <fullName evidence="3 9">4-diphosphocytidyl-2-C-methyl-D-erythritol kinase</fullName>
        <shortName evidence="9">CMK</shortName>
        <ecNumber evidence="2 9">2.7.1.148</ecNumber>
    </recommendedName>
    <alternativeName>
        <fullName evidence="8 9">4-(cytidine-5'-diphospho)-2-C-methyl-D-erythritol kinase</fullName>
    </alternativeName>
</protein>
<dbReference type="SUPFAM" id="SSF54211">
    <property type="entry name" value="Ribosomal protein S5 domain 2-like"/>
    <property type="match status" value="1"/>
</dbReference>
<keyword evidence="9" id="KW-0414">Isoprene biosynthesis</keyword>
<dbReference type="KEGG" id="jte:ASJ30_12360"/>
<evidence type="ECO:0000259" key="10">
    <source>
        <dbReference type="Pfam" id="PF00288"/>
    </source>
</evidence>
<dbReference type="AlphaFoldDB" id="A0A1L3MIJ9"/>
<feature type="binding site" evidence="9">
    <location>
        <begin position="103"/>
        <end position="113"/>
    </location>
    <ligand>
        <name>ATP</name>
        <dbReference type="ChEBI" id="CHEBI:30616"/>
    </ligand>
</feature>
<dbReference type="InterPro" id="IPR004424">
    <property type="entry name" value="IspE"/>
</dbReference>
<evidence type="ECO:0000256" key="8">
    <source>
        <dbReference type="ARBA" id="ARBA00032554"/>
    </source>
</evidence>
<dbReference type="GO" id="GO:0050515">
    <property type="term" value="F:4-(cytidine 5'-diphospho)-2-C-methyl-D-erythritol kinase activity"/>
    <property type="evidence" value="ECO:0007669"/>
    <property type="project" value="UniProtKB-UniRule"/>
</dbReference>
<dbReference type="NCBIfam" id="NF002870">
    <property type="entry name" value="PRK03188.1"/>
    <property type="match status" value="1"/>
</dbReference>
<dbReference type="Gene3D" id="3.30.70.890">
    <property type="entry name" value="GHMP kinase, C-terminal domain"/>
    <property type="match status" value="1"/>
</dbReference>
<dbReference type="RefSeq" id="WP_072625377.1">
    <property type="nucleotide sequence ID" value="NZ_CP013290.1"/>
</dbReference>